<dbReference type="Proteomes" id="UP000054928">
    <property type="component" value="Unassembled WGS sequence"/>
</dbReference>
<accession>A0A0P1AHH9</accession>
<dbReference type="EMBL" id="CCYD01000523">
    <property type="protein sequence ID" value="CEG40618.1"/>
    <property type="molecule type" value="Genomic_DNA"/>
</dbReference>
<dbReference type="AlphaFoldDB" id="A0A0P1AHH9"/>
<evidence type="ECO:0000313" key="1">
    <source>
        <dbReference type="EMBL" id="CEG40618.1"/>
    </source>
</evidence>
<organism evidence="1 2">
    <name type="scientific">Plasmopara halstedii</name>
    <name type="common">Downy mildew of sunflower</name>
    <dbReference type="NCBI Taxonomy" id="4781"/>
    <lineage>
        <taxon>Eukaryota</taxon>
        <taxon>Sar</taxon>
        <taxon>Stramenopiles</taxon>
        <taxon>Oomycota</taxon>
        <taxon>Peronosporomycetes</taxon>
        <taxon>Peronosporales</taxon>
        <taxon>Peronosporaceae</taxon>
        <taxon>Plasmopara</taxon>
    </lineage>
</organism>
<dbReference type="RefSeq" id="XP_024576987.1">
    <property type="nucleotide sequence ID" value="XM_024726296.1"/>
</dbReference>
<evidence type="ECO:0000313" key="2">
    <source>
        <dbReference type="Proteomes" id="UP000054928"/>
    </source>
</evidence>
<name>A0A0P1AHH9_PLAHL</name>
<keyword evidence="2" id="KW-1185">Reference proteome</keyword>
<dbReference type="GeneID" id="36405859"/>
<sequence length="125" mass="14898">MQSEREAFTLWNVKCGIYCYRLRWKLWPHAMKLDFTMAEDDFLLLFRRPGQPIAQGRIRCFVRITAKFAYNIVVCLKKLTAKWLPRFWDEMGFTNGIHFARLMNGKRVKTQCSPCSHQFFVSKPL</sequence>
<protein>
    <submittedName>
        <fullName evidence="1">Uncharacterized protein</fullName>
    </submittedName>
</protein>
<proteinExistence type="predicted"/>
<reference evidence="2" key="1">
    <citation type="submission" date="2014-09" db="EMBL/GenBank/DDBJ databases">
        <authorList>
            <person name="Sharma Rahul"/>
            <person name="Thines Marco"/>
        </authorList>
    </citation>
    <scope>NUCLEOTIDE SEQUENCE [LARGE SCALE GENOMIC DNA]</scope>
</reference>